<name>A0ABN1L7K4_9GAMM</name>
<dbReference type="Pfam" id="PF01464">
    <property type="entry name" value="SLT"/>
    <property type="match status" value="1"/>
</dbReference>
<keyword evidence="1" id="KW-0732">Signal</keyword>
<dbReference type="CDD" id="cd13401">
    <property type="entry name" value="Slt70-like"/>
    <property type="match status" value="1"/>
</dbReference>
<dbReference type="InterPro" id="IPR012289">
    <property type="entry name" value="Lytic_TGlycosylase_superhlx_L"/>
</dbReference>
<dbReference type="PANTHER" id="PTHR37423:SF5">
    <property type="entry name" value="SOLUBLE LYTIC MUREIN TRANSGLYCOSYLASE"/>
    <property type="match status" value="1"/>
</dbReference>
<feature type="domain" description="Lytic transglycosylase superhelical linker" evidence="3">
    <location>
        <begin position="414"/>
        <end position="478"/>
    </location>
</feature>
<keyword evidence="5" id="KW-1185">Reference proteome</keyword>
<evidence type="ECO:0000313" key="4">
    <source>
        <dbReference type="EMBL" id="GAA0818263.1"/>
    </source>
</evidence>
<feature type="signal peptide" evidence="1">
    <location>
        <begin position="1"/>
        <end position="26"/>
    </location>
</feature>
<organism evidence="4 5">
    <name type="scientific">Colwellia asteriadis</name>
    <dbReference type="NCBI Taxonomy" id="517723"/>
    <lineage>
        <taxon>Bacteria</taxon>
        <taxon>Pseudomonadati</taxon>
        <taxon>Pseudomonadota</taxon>
        <taxon>Gammaproteobacteria</taxon>
        <taxon>Alteromonadales</taxon>
        <taxon>Colwelliaceae</taxon>
        <taxon>Colwellia</taxon>
    </lineage>
</organism>
<evidence type="ECO:0000259" key="2">
    <source>
        <dbReference type="Pfam" id="PF01464"/>
    </source>
</evidence>
<proteinExistence type="predicted"/>
<sequence length="646" mass="74997">MKFIVKKLAWQGVLVSCLLSSAVAQASEQLKISTDREQQKLFIKAEKLTSKSSSPQYKKLYNQLHYYPLQPYLDQRRLLNNMRLSDAKAIDDFLNKYEGSPLDWSLRKRWLQYLAKKQQGALFLQFFKPTSNAELTCQNYKFSLAAGTPEKDILPKVTKLWLVGKSQDDACDPLFERWQAAGYRTDDIVWQRIALAADGGKHTLLPYLTGLLPKQEQYLGKLWHKVRRDPSLVTRLKNFPKKSAKEQQIYLYGIKRFIWKDQNRAINAYQKALPLFNFSEAQQQQVIQKFALALASKNHEAASEWLALVDPQRLDDKLFQWQLTDLLKQQDWQRVVEVLKQLPKSHHSNLQWQYWYARALIETEQTAQGHTMMNSLAQQRHYYGFLAASHAKASVNLQNKPLAITKEEKLKVINYPAAKRAFEFFHLKRYHQARREWNFWLAKLTDREKLVAAKVANENQWFDRAIFTLSRVGYMDDVALRFPKAFGEEISEQALKQKINPAWAQAITRRESSFMSDAQSSVGARGLMQLMPGTAKQLKRGSVSRKYLFNAENNIKLGTKYLRILLEQNKGNHILATAAYNAGPYRVKRWLANSEPLPADIWIEAIPFHETRNYVKSVLAYQEIYQHKPGQISLIFDEVINMSIGD</sequence>
<dbReference type="Pfam" id="PF14718">
    <property type="entry name" value="SLT_L"/>
    <property type="match status" value="1"/>
</dbReference>
<dbReference type="EMBL" id="BAAAFA010000006">
    <property type="protein sequence ID" value="GAA0818263.1"/>
    <property type="molecule type" value="Genomic_DNA"/>
</dbReference>
<dbReference type="PANTHER" id="PTHR37423">
    <property type="entry name" value="SOLUBLE LYTIC MUREIN TRANSGLYCOSYLASE-RELATED"/>
    <property type="match status" value="1"/>
</dbReference>
<dbReference type="Proteomes" id="UP001500021">
    <property type="component" value="Unassembled WGS sequence"/>
</dbReference>
<dbReference type="RefSeq" id="WP_215981239.1">
    <property type="nucleotide sequence ID" value="NZ_BAAAFA010000006.1"/>
</dbReference>
<protein>
    <submittedName>
        <fullName evidence="4">Transglycosylase SLT domain-containing protein</fullName>
    </submittedName>
</protein>
<gene>
    <name evidence="4" type="ORF">GCM10009111_20750</name>
</gene>
<comment type="caution">
    <text evidence="4">The sequence shown here is derived from an EMBL/GenBank/DDBJ whole genome shotgun (WGS) entry which is preliminary data.</text>
</comment>
<accession>A0ABN1L7K4</accession>
<feature type="domain" description="Transglycosylase SLT" evidence="2">
    <location>
        <begin position="490"/>
        <end position="596"/>
    </location>
</feature>
<dbReference type="InterPro" id="IPR008258">
    <property type="entry name" value="Transglycosylase_SLT_dom_1"/>
</dbReference>
<evidence type="ECO:0000256" key="1">
    <source>
        <dbReference type="SAM" id="SignalP"/>
    </source>
</evidence>
<reference evidence="4 5" key="1">
    <citation type="journal article" date="2019" name="Int. J. Syst. Evol. Microbiol.">
        <title>The Global Catalogue of Microorganisms (GCM) 10K type strain sequencing project: providing services to taxonomists for standard genome sequencing and annotation.</title>
        <authorList>
            <consortium name="The Broad Institute Genomics Platform"/>
            <consortium name="The Broad Institute Genome Sequencing Center for Infectious Disease"/>
            <person name="Wu L."/>
            <person name="Ma J."/>
        </authorList>
    </citation>
    <scope>NUCLEOTIDE SEQUENCE [LARGE SCALE GENOMIC DNA]</scope>
    <source>
        <strain evidence="4 5">JCM 15608</strain>
    </source>
</reference>
<evidence type="ECO:0000259" key="3">
    <source>
        <dbReference type="Pfam" id="PF14718"/>
    </source>
</evidence>
<evidence type="ECO:0000313" key="5">
    <source>
        <dbReference type="Proteomes" id="UP001500021"/>
    </source>
</evidence>
<feature type="chain" id="PRO_5047198273" evidence="1">
    <location>
        <begin position="27"/>
        <end position="646"/>
    </location>
</feature>